<dbReference type="Proteomes" id="UP000469011">
    <property type="component" value="Unassembled WGS sequence"/>
</dbReference>
<sequence>MSFRRLFELYEIAWMLESHAQQRLGWRDAAEARRARIRSERLAAQQLQAMLDANPSGSLGHARLDDEEALRRAGLLP</sequence>
<reference evidence="1 2" key="1">
    <citation type="submission" date="2020-01" db="EMBL/GenBank/DDBJ databases">
        <title>Jiella pacifica sp. nov.</title>
        <authorList>
            <person name="Xue Z."/>
            <person name="Zhu S."/>
            <person name="Chen J."/>
            <person name="Yang J."/>
        </authorList>
    </citation>
    <scope>NUCLEOTIDE SEQUENCE [LARGE SCALE GENOMIC DNA]</scope>
    <source>
        <strain evidence="1 2">40Bstr34</strain>
    </source>
</reference>
<dbReference type="RefSeq" id="WP_163463353.1">
    <property type="nucleotide sequence ID" value="NZ_JAAAMG010000008.1"/>
</dbReference>
<dbReference type="AlphaFoldDB" id="A0A6N9T4H4"/>
<comment type="caution">
    <text evidence="1">The sequence shown here is derived from an EMBL/GenBank/DDBJ whole genome shotgun (WGS) entry which is preliminary data.</text>
</comment>
<evidence type="ECO:0000313" key="1">
    <source>
        <dbReference type="EMBL" id="NDW05105.1"/>
    </source>
</evidence>
<gene>
    <name evidence="1" type="ORF">GTK09_11765</name>
</gene>
<proteinExistence type="predicted"/>
<name>A0A6N9T4H4_9HYPH</name>
<keyword evidence="2" id="KW-1185">Reference proteome</keyword>
<protein>
    <submittedName>
        <fullName evidence="1">Uncharacterized protein</fullName>
    </submittedName>
</protein>
<evidence type="ECO:0000313" key="2">
    <source>
        <dbReference type="Proteomes" id="UP000469011"/>
    </source>
</evidence>
<accession>A0A6N9T4H4</accession>
<organism evidence="1 2">
    <name type="scientific">Jiella pacifica</name>
    <dbReference type="NCBI Taxonomy" id="2696469"/>
    <lineage>
        <taxon>Bacteria</taxon>
        <taxon>Pseudomonadati</taxon>
        <taxon>Pseudomonadota</taxon>
        <taxon>Alphaproteobacteria</taxon>
        <taxon>Hyphomicrobiales</taxon>
        <taxon>Aurantimonadaceae</taxon>
        <taxon>Jiella</taxon>
    </lineage>
</organism>
<dbReference type="EMBL" id="JAAAMG010000008">
    <property type="protein sequence ID" value="NDW05105.1"/>
    <property type="molecule type" value="Genomic_DNA"/>
</dbReference>